<keyword evidence="3" id="KW-0805">Transcription regulation</keyword>
<evidence type="ECO:0000256" key="1">
    <source>
        <dbReference type="ARBA" id="ARBA00021390"/>
    </source>
</evidence>
<dbReference type="InterPro" id="IPR036388">
    <property type="entry name" value="WH-like_DNA-bd_sf"/>
</dbReference>
<gene>
    <name evidence="8" type="ORF">ATZ35_05465</name>
</gene>
<dbReference type="SUPFAM" id="SSF46785">
    <property type="entry name" value="Winged helix' DNA-binding domain"/>
    <property type="match status" value="1"/>
</dbReference>
<dbReference type="SMART" id="SM01134">
    <property type="entry name" value="DeoRC"/>
    <property type="match status" value="1"/>
</dbReference>
<dbReference type="PROSITE" id="PS51000">
    <property type="entry name" value="HTH_DEOR_2"/>
    <property type="match status" value="1"/>
</dbReference>
<reference evidence="9" key="1">
    <citation type="submission" date="2015-12" db="EMBL/GenBank/DDBJ databases">
        <authorList>
            <person name="Lauer A."/>
            <person name="Humrighouse B."/>
            <person name="Loparev V."/>
            <person name="Shewmaker P.L."/>
            <person name="Whitney A.M."/>
            <person name="McLaughlin R.W."/>
        </authorList>
    </citation>
    <scope>NUCLEOTIDE SEQUENCE [LARGE SCALE GENOMIC DNA]</scope>
    <source>
        <strain evidence="9">LMG 26678</strain>
    </source>
</reference>
<dbReference type="STRING" id="118060.ATZ35_05465"/>
<keyword evidence="9" id="KW-1185">Reference proteome</keyword>
<dbReference type="Gene3D" id="1.10.10.10">
    <property type="entry name" value="Winged helix-like DNA-binding domain superfamily/Winged helix DNA-binding domain"/>
    <property type="match status" value="1"/>
</dbReference>
<dbReference type="EMBL" id="CP013655">
    <property type="protein sequence ID" value="ALS36629.1"/>
    <property type="molecule type" value="Genomic_DNA"/>
</dbReference>
<name>A0A0U2LV95_9ENTE</name>
<dbReference type="InterPro" id="IPR018356">
    <property type="entry name" value="Tscrpt_reg_HTH_DeoR_CS"/>
</dbReference>
<comment type="function">
    <text evidence="6">Repressor of the lactose catabolism operon. Galactose-6-phosphate is the inducer.</text>
</comment>
<evidence type="ECO:0000256" key="2">
    <source>
        <dbReference type="ARBA" id="ARBA00022491"/>
    </source>
</evidence>
<dbReference type="AlphaFoldDB" id="A0A0U2LV95"/>
<dbReference type="PROSITE" id="PS00894">
    <property type="entry name" value="HTH_DEOR_1"/>
    <property type="match status" value="1"/>
</dbReference>
<dbReference type="SUPFAM" id="SSF100950">
    <property type="entry name" value="NagB/RpiA/CoA transferase-like"/>
    <property type="match status" value="1"/>
</dbReference>
<feature type="domain" description="HTH deoR-type" evidence="7">
    <location>
        <begin position="3"/>
        <end position="58"/>
    </location>
</feature>
<dbReference type="Pfam" id="PF00455">
    <property type="entry name" value="DeoRC"/>
    <property type="match status" value="1"/>
</dbReference>
<accession>A0A0U2LV95</accession>
<evidence type="ECO:0000256" key="5">
    <source>
        <dbReference type="ARBA" id="ARBA00023163"/>
    </source>
</evidence>
<keyword evidence="5" id="KW-0804">Transcription</keyword>
<dbReference type="InterPro" id="IPR050313">
    <property type="entry name" value="Carb_Metab_HTH_regulators"/>
</dbReference>
<dbReference type="SMART" id="SM00420">
    <property type="entry name" value="HTH_DEOR"/>
    <property type="match status" value="1"/>
</dbReference>
<evidence type="ECO:0000256" key="3">
    <source>
        <dbReference type="ARBA" id="ARBA00023015"/>
    </source>
</evidence>
<evidence type="ECO:0000256" key="6">
    <source>
        <dbReference type="ARBA" id="ARBA00024937"/>
    </source>
</evidence>
<proteinExistence type="predicted"/>
<dbReference type="GO" id="GO:0003700">
    <property type="term" value="F:DNA-binding transcription factor activity"/>
    <property type="evidence" value="ECO:0007669"/>
    <property type="project" value="InterPro"/>
</dbReference>
<dbReference type="Proteomes" id="UP000067523">
    <property type="component" value="Chromosome"/>
</dbReference>
<dbReference type="PANTHER" id="PTHR30363:SF4">
    <property type="entry name" value="GLYCEROL-3-PHOSPHATE REGULON REPRESSOR"/>
    <property type="match status" value="1"/>
</dbReference>
<protein>
    <recommendedName>
        <fullName evidence="1">Lactose phosphotransferase system repressor</fullName>
    </recommendedName>
</protein>
<dbReference type="PRINTS" id="PR00037">
    <property type="entry name" value="HTHLACR"/>
</dbReference>
<organism evidence="8 9">
    <name type="scientific">Enterococcus rotai</name>
    <dbReference type="NCBI Taxonomy" id="118060"/>
    <lineage>
        <taxon>Bacteria</taxon>
        <taxon>Bacillati</taxon>
        <taxon>Bacillota</taxon>
        <taxon>Bacilli</taxon>
        <taxon>Lactobacillales</taxon>
        <taxon>Enterococcaceae</taxon>
        <taxon>Enterococcus</taxon>
    </lineage>
</organism>
<keyword evidence="2" id="KW-0678">Repressor</keyword>
<dbReference type="InterPro" id="IPR001034">
    <property type="entry name" value="DeoR_HTH"/>
</dbReference>
<dbReference type="InterPro" id="IPR036390">
    <property type="entry name" value="WH_DNA-bd_sf"/>
</dbReference>
<evidence type="ECO:0000256" key="4">
    <source>
        <dbReference type="ARBA" id="ARBA00023125"/>
    </source>
</evidence>
<dbReference type="PANTHER" id="PTHR30363">
    <property type="entry name" value="HTH-TYPE TRANSCRIPTIONAL REGULATOR SRLR-RELATED"/>
    <property type="match status" value="1"/>
</dbReference>
<evidence type="ECO:0000313" key="8">
    <source>
        <dbReference type="EMBL" id="ALS36629.1"/>
    </source>
</evidence>
<evidence type="ECO:0000313" key="9">
    <source>
        <dbReference type="Proteomes" id="UP000067523"/>
    </source>
</evidence>
<dbReference type="InterPro" id="IPR037171">
    <property type="entry name" value="NagB/RpiA_transferase-like"/>
</dbReference>
<dbReference type="Gene3D" id="3.40.50.1360">
    <property type="match status" value="1"/>
</dbReference>
<keyword evidence="4" id="KW-0238">DNA-binding</keyword>
<dbReference type="RefSeq" id="WP_208929857.1">
    <property type="nucleotide sequence ID" value="NZ_CP013655.1"/>
</dbReference>
<dbReference type="GO" id="GO:0003677">
    <property type="term" value="F:DNA binding"/>
    <property type="evidence" value="ECO:0007669"/>
    <property type="project" value="UniProtKB-KW"/>
</dbReference>
<dbReference type="Pfam" id="PF08220">
    <property type="entry name" value="HTH_DeoR"/>
    <property type="match status" value="1"/>
</dbReference>
<dbReference type="KEGG" id="erx:ATZ35_05465"/>
<sequence>MLKRERHAHILDLLEKSTFMTVSDIATELQVSEMTIRRDITELSDTNQLVRLYGGAQKIDRKDKELATYEKINLHIEQKEYIGKIMNSLIQDHQVVFVGAGTTILYALPFIKKQNLMIVTNSLLAFNYIIAHTDYRILLTGGDFTPITEEFIGEHAEQTFETINIDIAFAATNGIYNNNVTTSNYLEGGVQRAAFKNAKQKIVVADSTKFNVSDVYTFYKLSDLDYVITDNKIDEPTFNFYQSYGKLLNKPVN</sequence>
<dbReference type="InterPro" id="IPR014036">
    <property type="entry name" value="DeoR-like_C"/>
</dbReference>
<evidence type="ECO:0000259" key="7">
    <source>
        <dbReference type="PROSITE" id="PS51000"/>
    </source>
</evidence>